<evidence type="ECO:0000313" key="1">
    <source>
        <dbReference type="EMBL" id="GAL63869.1"/>
    </source>
</evidence>
<gene>
    <name evidence="1" type="ORF">JCM19300_2124</name>
</gene>
<reference evidence="1 2" key="1">
    <citation type="journal article" date="2014" name="Genome Announc.">
        <title>Draft Genome Sequences of Marine Flavobacterium Algibacter lectus Strains SS8 and NR4.</title>
        <authorList>
            <person name="Takatani N."/>
            <person name="Nakanishi M."/>
            <person name="Meirelles P."/>
            <person name="Mino S."/>
            <person name="Suda W."/>
            <person name="Oshima K."/>
            <person name="Hattori M."/>
            <person name="Ohkuma M."/>
            <person name="Hosokawa M."/>
            <person name="Miyashita K."/>
            <person name="Thompson F.L."/>
            <person name="Niwa A."/>
            <person name="Sawabe T."/>
            <person name="Sawabe T."/>
        </authorList>
    </citation>
    <scope>NUCLEOTIDE SEQUENCE [LARGE SCALE GENOMIC DNA]</scope>
    <source>
        <strain evidence="1 2">JCM 19300</strain>
    </source>
</reference>
<accession>A0A090VKK0</accession>
<dbReference type="EMBL" id="BBNQ01000014">
    <property type="protein sequence ID" value="GAL63869.1"/>
    <property type="molecule type" value="Genomic_DNA"/>
</dbReference>
<name>A0A090VKK0_9FLAO</name>
<protein>
    <submittedName>
        <fullName evidence="1">Uncharacterized protein</fullName>
    </submittedName>
</protein>
<comment type="caution">
    <text evidence="1">The sequence shown here is derived from an EMBL/GenBank/DDBJ whole genome shotgun (WGS) entry which is preliminary data.</text>
</comment>
<proteinExistence type="predicted"/>
<sequence length="51" mass="5699">MFKKLKTIGLLTPVSSKKDKETPLISTGMIIKLLTSLNFTLSTPFLLFTIK</sequence>
<dbReference type="Proteomes" id="UP000029644">
    <property type="component" value="Unassembled WGS sequence"/>
</dbReference>
<evidence type="ECO:0000313" key="2">
    <source>
        <dbReference type="Proteomes" id="UP000029644"/>
    </source>
</evidence>
<organism evidence="1 2">
    <name type="scientific">Algibacter lectus</name>
    <dbReference type="NCBI Taxonomy" id="221126"/>
    <lineage>
        <taxon>Bacteria</taxon>
        <taxon>Pseudomonadati</taxon>
        <taxon>Bacteroidota</taxon>
        <taxon>Flavobacteriia</taxon>
        <taxon>Flavobacteriales</taxon>
        <taxon>Flavobacteriaceae</taxon>
        <taxon>Algibacter</taxon>
    </lineage>
</organism>
<dbReference type="AlphaFoldDB" id="A0A090VKK0"/>